<dbReference type="Ensembl" id="ENSCCRT00010030907.1">
    <property type="protein sequence ID" value="ENSCCRP00010028169.1"/>
    <property type="gene ID" value="ENSCCRG00010012077.1"/>
</dbReference>
<dbReference type="GO" id="GO:0005886">
    <property type="term" value="C:plasma membrane"/>
    <property type="evidence" value="ECO:0007669"/>
    <property type="project" value="TreeGrafter"/>
</dbReference>
<evidence type="ECO:0000256" key="3">
    <source>
        <dbReference type="PROSITE-ProRule" id="PRU00290"/>
    </source>
</evidence>
<evidence type="ECO:0000256" key="5">
    <source>
        <dbReference type="SAM" id="Phobius"/>
    </source>
</evidence>
<dbReference type="InterPro" id="IPR042166">
    <property type="entry name" value="Vamp5"/>
</dbReference>
<dbReference type="PANTHER" id="PTHR47462">
    <property type="entry name" value="VESICLE-ASSOCIATED MEMBRANE PROTEIN 5"/>
    <property type="match status" value="1"/>
</dbReference>
<evidence type="ECO:0000259" key="6">
    <source>
        <dbReference type="PROSITE" id="PS50892"/>
    </source>
</evidence>
<keyword evidence="8" id="KW-1185">Reference proteome</keyword>
<dbReference type="OrthoDB" id="190375at2759"/>
<reference evidence="9" key="1">
    <citation type="submission" date="2025-04" db="UniProtKB">
        <authorList>
            <consortium name="RefSeq"/>
        </authorList>
    </citation>
    <scope>IDENTIFICATION</scope>
    <source>
        <tissue evidence="9">Muscle</tissue>
    </source>
</reference>
<dbReference type="CDD" id="cd15872">
    <property type="entry name" value="R-SNARE_VAMP5"/>
    <property type="match status" value="1"/>
</dbReference>
<evidence type="ECO:0000256" key="1">
    <source>
        <dbReference type="ARBA" id="ARBA00008025"/>
    </source>
</evidence>
<dbReference type="Proteomes" id="UP000694700">
    <property type="component" value="Unplaced"/>
</dbReference>
<dbReference type="GeneID" id="109073665"/>
<dbReference type="InterPro" id="IPR042855">
    <property type="entry name" value="V_SNARE_CC"/>
</dbReference>
<name>A0A8C1QBI2_CYPCA</name>
<proteinExistence type="inferred from homology"/>
<dbReference type="Pfam" id="PF00957">
    <property type="entry name" value="Synaptobrevin"/>
    <property type="match status" value="1"/>
</dbReference>
<feature type="region of interest" description="Disordered" evidence="4">
    <location>
        <begin position="96"/>
        <end position="116"/>
    </location>
</feature>
<dbReference type="Gene3D" id="1.20.5.110">
    <property type="match status" value="1"/>
</dbReference>
<dbReference type="KEGG" id="ccar:109073665"/>
<dbReference type="RefSeq" id="XP_018945299.1">
    <property type="nucleotide sequence ID" value="XM_019089754.2"/>
</dbReference>
<dbReference type="Proteomes" id="UP001155660">
    <property type="component" value="Chromosome B5"/>
</dbReference>
<evidence type="ECO:0000313" key="9">
    <source>
        <dbReference type="RefSeq" id="XP_018945299.1"/>
    </source>
</evidence>
<feature type="domain" description="V-SNARE coiled-coil homology" evidence="6">
    <location>
        <begin position="7"/>
        <end position="67"/>
    </location>
</feature>
<evidence type="ECO:0000313" key="8">
    <source>
        <dbReference type="Proteomes" id="UP000694427"/>
    </source>
</evidence>
<dbReference type="AlphaFoldDB" id="A0A8C1QBI2"/>
<feature type="compositionally biased region" description="Polar residues" evidence="4">
    <location>
        <begin position="106"/>
        <end position="116"/>
    </location>
</feature>
<comment type="subcellular location">
    <subcellularLocation>
        <location evidence="2">Endomembrane system</location>
        <topology evidence="2">Single-pass type IV membrane protein</topology>
    </subcellularLocation>
</comment>
<organism evidence="7 8">
    <name type="scientific">Cyprinus carpio</name>
    <name type="common">Common carp</name>
    <dbReference type="NCBI Taxonomy" id="7962"/>
    <lineage>
        <taxon>Eukaryota</taxon>
        <taxon>Metazoa</taxon>
        <taxon>Chordata</taxon>
        <taxon>Craniata</taxon>
        <taxon>Vertebrata</taxon>
        <taxon>Euteleostomi</taxon>
        <taxon>Actinopterygii</taxon>
        <taxon>Neopterygii</taxon>
        <taxon>Teleostei</taxon>
        <taxon>Ostariophysi</taxon>
        <taxon>Cypriniformes</taxon>
        <taxon>Cyprinidae</taxon>
        <taxon>Cyprininae</taxon>
        <taxon>Cyprinus</taxon>
    </lineage>
</organism>
<keyword evidence="5" id="KW-0812">Transmembrane</keyword>
<dbReference type="OMA" id="GCDTERI"/>
<sequence>MENGQSRLRQAQDDVEEIKVIMLDNMNKADERAGKLGELEDRADKLLEHSEKFSKTSTKVKQKKRWENIKYKVIVAAVVAAVVLGIIVAVAIAASGGSGGEDSKNTPENTSATKAP</sequence>
<dbReference type="Proteomes" id="UP000694427">
    <property type="component" value="Unplaced"/>
</dbReference>
<gene>
    <name evidence="7 9" type="primary">LOC109073665</name>
</gene>
<keyword evidence="5" id="KW-1133">Transmembrane helix</keyword>
<dbReference type="InterPro" id="IPR001388">
    <property type="entry name" value="Synaptobrevin-like"/>
</dbReference>
<keyword evidence="5" id="KW-0472">Membrane</keyword>
<dbReference type="InterPro" id="IPR042581">
    <property type="entry name" value="VAMP5_R-SNARE"/>
</dbReference>
<evidence type="ECO:0000256" key="4">
    <source>
        <dbReference type="SAM" id="MobiDB-lite"/>
    </source>
</evidence>
<evidence type="ECO:0000313" key="7">
    <source>
        <dbReference type="Ensembl" id="ENSCCRP00010028169.1"/>
    </source>
</evidence>
<dbReference type="GO" id="GO:0043001">
    <property type="term" value="P:Golgi to plasma membrane protein transport"/>
    <property type="evidence" value="ECO:0007669"/>
    <property type="project" value="TreeGrafter"/>
</dbReference>
<reference evidence="7" key="2">
    <citation type="submission" date="2025-05" db="UniProtKB">
        <authorList>
            <consortium name="Ensembl"/>
        </authorList>
    </citation>
    <scope>IDENTIFICATION</scope>
</reference>
<comment type="similarity">
    <text evidence="1">Belongs to the synaptobrevin family.</text>
</comment>
<accession>A0A8C1QBI2</accession>
<evidence type="ECO:0000256" key="2">
    <source>
        <dbReference type="ARBA" id="ARBA00046280"/>
    </source>
</evidence>
<dbReference type="PRINTS" id="PR00219">
    <property type="entry name" value="SYNAPTOBREVN"/>
</dbReference>
<dbReference type="GO" id="GO:0012505">
    <property type="term" value="C:endomembrane system"/>
    <property type="evidence" value="ECO:0007669"/>
    <property type="project" value="UniProtKB-SubCell"/>
</dbReference>
<dbReference type="Ensembl" id="ENSCCRT00015107161.1">
    <property type="protein sequence ID" value="ENSCCRP00015103817.1"/>
    <property type="gene ID" value="ENSCCRG00015041471.1"/>
</dbReference>
<protein>
    <submittedName>
        <fullName evidence="7 9">Vesicle-associated membrane protein 5-like</fullName>
    </submittedName>
</protein>
<dbReference type="PROSITE" id="PS50892">
    <property type="entry name" value="V_SNARE"/>
    <property type="match status" value="1"/>
</dbReference>
<keyword evidence="3" id="KW-0175">Coiled coil</keyword>
<feature type="transmembrane region" description="Helical" evidence="5">
    <location>
        <begin position="73"/>
        <end position="94"/>
    </location>
</feature>
<dbReference type="SUPFAM" id="SSF58038">
    <property type="entry name" value="SNARE fusion complex"/>
    <property type="match status" value="1"/>
</dbReference>
<dbReference type="PANTHER" id="PTHR47462:SF1">
    <property type="entry name" value="VESICLE-ASSOCIATED MEMBRANE PROTEIN 5"/>
    <property type="match status" value="1"/>
</dbReference>